<gene>
    <name evidence="1" type="ORF">FKW44_018802</name>
</gene>
<reference evidence="2" key="1">
    <citation type="submission" date="2021-01" db="EMBL/GenBank/DDBJ databases">
        <title>Caligus Genome Assembly.</title>
        <authorList>
            <person name="Gallardo-Escarate C."/>
        </authorList>
    </citation>
    <scope>NUCLEOTIDE SEQUENCE [LARGE SCALE GENOMIC DNA]</scope>
</reference>
<keyword evidence="2" id="KW-1185">Reference proteome</keyword>
<sequence>MIKLRGESMIYPAHCPVIYAGPEASNTDLEAKYHIKGIPGEPRGCVGVLGHGQGLSTDSKDESSDLHEDCGVVKCA</sequence>
<name>A0A7T8JXQ2_CALRO</name>
<evidence type="ECO:0000313" key="1">
    <source>
        <dbReference type="EMBL" id="QQP38274.1"/>
    </source>
</evidence>
<evidence type="ECO:0000313" key="2">
    <source>
        <dbReference type="Proteomes" id="UP000595437"/>
    </source>
</evidence>
<proteinExistence type="predicted"/>
<dbReference type="EMBL" id="CP045902">
    <property type="protein sequence ID" value="QQP38274.1"/>
    <property type="molecule type" value="Genomic_DNA"/>
</dbReference>
<dbReference type="AlphaFoldDB" id="A0A7T8JXQ2"/>
<organism evidence="1 2">
    <name type="scientific">Caligus rogercresseyi</name>
    <name type="common">Sea louse</name>
    <dbReference type="NCBI Taxonomy" id="217165"/>
    <lineage>
        <taxon>Eukaryota</taxon>
        <taxon>Metazoa</taxon>
        <taxon>Ecdysozoa</taxon>
        <taxon>Arthropoda</taxon>
        <taxon>Crustacea</taxon>
        <taxon>Multicrustacea</taxon>
        <taxon>Hexanauplia</taxon>
        <taxon>Copepoda</taxon>
        <taxon>Siphonostomatoida</taxon>
        <taxon>Caligidae</taxon>
        <taxon>Caligus</taxon>
    </lineage>
</organism>
<dbReference type="Proteomes" id="UP000595437">
    <property type="component" value="Chromosome 13"/>
</dbReference>
<protein>
    <submittedName>
        <fullName evidence="1">Major facilitator superfamily domaincontaining protein 1like</fullName>
    </submittedName>
</protein>
<accession>A0A7T8JXQ2</accession>